<keyword evidence="2" id="KW-1133">Transmembrane helix</keyword>
<evidence type="ECO:0000313" key="3">
    <source>
        <dbReference type="EMBL" id="MCS3903919.1"/>
    </source>
</evidence>
<feature type="region of interest" description="Disordered" evidence="1">
    <location>
        <begin position="70"/>
        <end position="98"/>
    </location>
</feature>
<reference evidence="3" key="1">
    <citation type="submission" date="2022-08" db="EMBL/GenBank/DDBJ databases">
        <title>Genomic Encyclopedia of Type Strains, Phase III (KMG-III): the genomes of soil and plant-associated and newly described type strains.</title>
        <authorList>
            <person name="Whitman W."/>
        </authorList>
    </citation>
    <scope>NUCLEOTIDE SEQUENCE</scope>
    <source>
        <strain evidence="3">HMT 1</strain>
    </source>
</reference>
<protein>
    <submittedName>
        <fullName evidence="3">Uncharacterized protein</fullName>
    </submittedName>
</protein>
<evidence type="ECO:0000313" key="4">
    <source>
        <dbReference type="Proteomes" id="UP001204445"/>
    </source>
</evidence>
<name>A0AAE3HKI7_9GAMM</name>
<feature type="compositionally biased region" description="Basic and acidic residues" evidence="1">
    <location>
        <begin position="71"/>
        <end position="86"/>
    </location>
</feature>
<accession>A0AAE3HKI7</accession>
<organism evidence="3 4">
    <name type="scientific">Methylohalomonas lacus</name>
    <dbReference type="NCBI Taxonomy" id="398773"/>
    <lineage>
        <taxon>Bacteria</taxon>
        <taxon>Pseudomonadati</taxon>
        <taxon>Pseudomonadota</taxon>
        <taxon>Gammaproteobacteria</taxon>
        <taxon>Methylohalomonadales</taxon>
        <taxon>Methylohalomonadaceae</taxon>
        <taxon>Methylohalomonas</taxon>
    </lineage>
</organism>
<gene>
    <name evidence="3" type="ORF">J2T55_001951</name>
</gene>
<sequence length="166" mass="18815">MSFYDGSRDFFAFVVRAIGLILLLFGLWLALEVLNEAWQLYHEPQRIERFAEAIEQGSNIDRSIAPLQLEAPDRSGARGDELDRYGPDGAPTAQRDPASAAAEPQYRLSLSYYVAWVIALLLLLLLARIALGVVRTGGELVLYETQMKRFARELVRETVREETDKR</sequence>
<evidence type="ECO:0000256" key="2">
    <source>
        <dbReference type="SAM" id="Phobius"/>
    </source>
</evidence>
<feature type="transmembrane region" description="Helical" evidence="2">
    <location>
        <begin position="12"/>
        <end position="31"/>
    </location>
</feature>
<feature type="transmembrane region" description="Helical" evidence="2">
    <location>
        <begin position="113"/>
        <end position="134"/>
    </location>
</feature>
<keyword evidence="2" id="KW-0472">Membrane</keyword>
<proteinExistence type="predicted"/>
<dbReference type="Proteomes" id="UP001204445">
    <property type="component" value="Unassembled WGS sequence"/>
</dbReference>
<dbReference type="RefSeq" id="WP_259055894.1">
    <property type="nucleotide sequence ID" value="NZ_JANUCT010000013.1"/>
</dbReference>
<dbReference type="EMBL" id="JANUCT010000013">
    <property type="protein sequence ID" value="MCS3903919.1"/>
    <property type="molecule type" value="Genomic_DNA"/>
</dbReference>
<dbReference type="AlphaFoldDB" id="A0AAE3HKI7"/>
<evidence type="ECO:0000256" key="1">
    <source>
        <dbReference type="SAM" id="MobiDB-lite"/>
    </source>
</evidence>
<comment type="caution">
    <text evidence="3">The sequence shown here is derived from an EMBL/GenBank/DDBJ whole genome shotgun (WGS) entry which is preliminary data.</text>
</comment>
<keyword evidence="2" id="KW-0812">Transmembrane</keyword>
<keyword evidence="4" id="KW-1185">Reference proteome</keyword>